<dbReference type="InterPro" id="IPR020084">
    <property type="entry name" value="NUDIX_hydrolase_CS"/>
</dbReference>
<dbReference type="GO" id="GO:0019693">
    <property type="term" value="P:ribose phosphate metabolic process"/>
    <property type="evidence" value="ECO:0007669"/>
    <property type="project" value="TreeGrafter"/>
</dbReference>
<evidence type="ECO:0000256" key="7">
    <source>
        <dbReference type="ARBA" id="ARBA00032272"/>
    </source>
</evidence>
<feature type="domain" description="Nudix hydrolase" evidence="8">
    <location>
        <begin position="47"/>
        <end position="175"/>
    </location>
</feature>
<sequence>MKLNKDVPNPWQTLNISTRYENPWLKVEHHDAINPAGQACIYGKVHFKTRAVGIIPIDENGYTWLVGQTRYTLNEFSWEIPMGGVPLDETNLAGAQRELLEETGLEAQQWQSLLAIHTSNSVTDEQGEVFVARQLSQQQACPEPSEDIQMLHLPWHQVVEMALEGQITDAISLAAILKLALQCPNLSVISASN</sequence>
<keyword evidence="5 9" id="KW-0378">Hydrolase</keyword>
<gene>
    <name evidence="9" type="ORF">D1Z90_15255</name>
</gene>
<evidence type="ECO:0000256" key="6">
    <source>
        <dbReference type="ARBA" id="ARBA00032162"/>
    </source>
</evidence>
<dbReference type="GO" id="GO:0016787">
    <property type="term" value="F:hydrolase activity"/>
    <property type="evidence" value="ECO:0007669"/>
    <property type="project" value="UniProtKB-KW"/>
</dbReference>
<dbReference type="GO" id="GO:0006753">
    <property type="term" value="P:nucleoside phosphate metabolic process"/>
    <property type="evidence" value="ECO:0007669"/>
    <property type="project" value="TreeGrafter"/>
</dbReference>
<dbReference type="PROSITE" id="PS00893">
    <property type="entry name" value="NUDIX_BOX"/>
    <property type="match status" value="1"/>
</dbReference>
<dbReference type="Gene3D" id="3.90.79.10">
    <property type="entry name" value="Nucleoside Triphosphate Pyrophosphohydrolase"/>
    <property type="match status" value="1"/>
</dbReference>
<reference evidence="9 10" key="2">
    <citation type="submission" date="2019-01" db="EMBL/GenBank/DDBJ databases">
        <title>Motilimonas pumilus sp. nov., isolated from the gut of sea cucumber (Apostichopus japonicus).</title>
        <authorList>
            <person name="Wang F.-Q."/>
            <person name="Ren L.-H."/>
            <person name="Lin Y.-W."/>
            <person name="Sun G.-H."/>
            <person name="Du Z.-J."/>
            <person name="Zhao J.-X."/>
            <person name="Liu X.-J."/>
            <person name="Liu L.-J."/>
        </authorList>
    </citation>
    <scope>NUCLEOTIDE SEQUENCE [LARGE SCALE GENOMIC DNA]</scope>
    <source>
        <strain evidence="9 10">PLHSC7-2</strain>
    </source>
</reference>
<reference evidence="9 10" key="1">
    <citation type="submission" date="2018-09" db="EMBL/GenBank/DDBJ databases">
        <authorList>
            <person name="Wang F."/>
        </authorList>
    </citation>
    <scope>NUCLEOTIDE SEQUENCE [LARGE SCALE GENOMIC DNA]</scope>
    <source>
        <strain evidence="9 10">PLHSC7-2</strain>
    </source>
</reference>
<dbReference type="PANTHER" id="PTHR11839:SF18">
    <property type="entry name" value="NUDIX HYDROLASE DOMAIN-CONTAINING PROTEIN"/>
    <property type="match status" value="1"/>
</dbReference>
<evidence type="ECO:0000313" key="9">
    <source>
        <dbReference type="EMBL" id="RJG41991.1"/>
    </source>
</evidence>
<dbReference type="RefSeq" id="WP_119911652.1">
    <property type="nucleotide sequence ID" value="NZ_QZCH01000022.1"/>
</dbReference>
<evidence type="ECO:0000256" key="3">
    <source>
        <dbReference type="ARBA" id="ARBA00007275"/>
    </source>
</evidence>
<dbReference type="PROSITE" id="PS51462">
    <property type="entry name" value="NUDIX"/>
    <property type="match status" value="1"/>
</dbReference>
<dbReference type="InterPro" id="IPR000086">
    <property type="entry name" value="NUDIX_hydrolase_dom"/>
</dbReference>
<evidence type="ECO:0000256" key="2">
    <source>
        <dbReference type="ARBA" id="ARBA00001946"/>
    </source>
</evidence>
<dbReference type="CDD" id="cd24161">
    <property type="entry name" value="NUDIX_ADPRase_Ndx2"/>
    <property type="match status" value="1"/>
</dbReference>
<dbReference type="OrthoDB" id="177518at2"/>
<dbReference type="Proteomes" id="UP000283255">
    <property type="component" value="Unassembled WGS sequence"/>
</dbReference>
<proteinExistence type="inferred from homology"/>
<dbReference type="InterPro" id="IPR015797">
    <property type="entry name" value="NUDIX_hydrolase-like_dom_sf"/>
</dbReference>
<evidence type="ECO:0000256" key="4">
    <source>
        <dbReference type="ARBA" id="ARBA00016377"/>
    </source>
</evidence>
<evidence type="ECO:0000259" key="8">
    <source>
        <dbReference type="PROSITE" id="PS51462"/>
    </source>
</evidence>
<dbReference type="SUPFAM" id="SSF55811">
    <property type="entry name" value="Nudix"/>
    <property type="match status" value="1"/>
</dbReference>
<name>A0A418YBT9_9GAMM</name>
<comment type="caution">
    <text evidence="9">The sequence shown here is derived from an EMBL/GenBank/DDBJ whole genome shotgun (WGS) entry which is preliminary data.</text>
</comment>
<evidence type="ECO:0000256" key="1">
    <source>
        <dbReference type="ARBA" id="ARBA00000847"/>
    </source>
</evidence>
<comment type="catalytic activity">
    <reaction evidence="1">
        <text>GDP-alpha-D-mannose + H2O = alpha-D-mannose 1-phosphate + GMP + 2 H(+)</text>
        <dbReference type="Rhea" id="RHEA:27978"/>
        <dbReference type="ChEBI" id="CHEBI:15377"/>
        <dbReference type="ChEBI" id="CHEBI:15378"/>
        <dbReference type="ChEBI" id="CHEBI:57527"/>
        <dbReference type="ChEBI" id="CHEBI:58115"/>
        <dbReference type="ChEBI" id="CHEBI:58409"/>
    </reaction>
</comment>
<keyword evidence="10" id="KW-1185">Reference proteome</keyword>
<dbReference type="PANTHER" id="PTHR11839">
    <property type="entry name" value="UDP/ADP-SUGAR PYROPHOSPHATASE"/>
    <property type="match status" value="1"/>
</dbReference>
<dbReference type="EMBL" id="QZCH01000022">
    <property type="protein sequence ID" value="RJG41991.1"/>
    <property type="molecule type" value="Genomic_DNA"/>
</dbReference>
<dbReference type="AlphaFoldDB" id="A0A418YBT9"/>
<comment type="cofactor">
    <cofactor evidence="2">
        <name>Mg(2+)</name>
        <dbReference type="ChEBI" id="CHEBI:18420"/>
    </cofactor>
</comment>
<accession>A0A418YBT9</accession>
<organism evidence="9 10">
    <name type="scientific">Motilimonas pumila</name>
    <dbReference type="NCBI Taxonomy" id="2303987"/>
    <lineage>
        <taxon>Bacteria</taxon>
        <taxon>Pseudomonadati</taxon>
        <taxon>Pseudomonadota</taxon>
        <taxon>Gammaproteobacteria</taxon>
        <taxon>Alteromonadales</taxon>
        <taxon>Alteromonadales genera incertae sedis</taxon>
        <taxon>Motilimonas</taxon>
    </lineage>
</organism>
<protein>
    <recommendedName>
        <fullName evidence="4">GDP-mannose pyrophosphatase</fullName>
    </recommendedName>
    <alternativeName>
        <fullName evidence="6">GDP-mannose hydrolase</fullName>
    </alternativeName>
    <alternativeName>
        <fullName evidence="7">GDPMK</fullName>
    </alternativeName>
</protein>
<dbReference type="GO" id="GO:0005829">
    <property type="term" value="C:cytosol"/>
    <property type="evidence" value="ECO:0007669"/>
    <property type="project" value="TreeGrafter"/>
</dbReference>
<comment type="similarity">
    <text evidence="3">Belongs to the Nudix hydrolase family. NudK subfamily.</text>
</comment>
<dbReference type="Pfam" id="PF00293">
    <property type="entry name" value="NUDIX"/>
    <property type="match status" value="1"/>
</dbReference>
<evidence type="ECO:0000313" key="10">
    <source>
        <dbReference type="Proteomes" id="UP000283255"/>
    </source>
</evidence>
<evidence type="ECO:0000256" key="5">
    <source>
        <dbReference type="ARBA" id="ARBA00022801"/>
    </source>
</evidence>